<sequence>MKLQRILLTAIVGICGGLLFSKLHIPVPWLLGPLLFVLIGNSLRSEWFYWPKSYKSIGMVLIGYTIGQALTGEAVREIGRQLPYMFGMTTLLILLSAGIAWVVSKKSAVNYPTALLSSIPGGMTQIIMMAEEMKSVNLTVVTVTQTIRLLFIVIGMPLLLTTFHLTTVPTQTEHVSEWMSFETVLILLICILLAFIGKKYKFPTAFLLVPALVTAILQNIGVVGVELANPILSFAQLMIGINIGMMMKPRELEQKGRTIALAVTSAAALFIVAMLLGIIFAQVNHLDYATALLSLAPGGMDQMGAIAHAIHANLSIVAGYQVFRAFYILFVIQPIIAYFLRKQIIK</sequence>
<evidence type="ECO:0000313" key="3">
    <source>
        <dbReference type="Proteomes" id="UP001398420"/>
    </source>
</evidence>
<dbReference type="Proteomes" id="UP001398420">
    <property type="component" value="Unassembled WGS sequence"/>
</dbReference>
<keyword evidence="1" id="KW-0472">Membrane</keyword>
<dbReference type="NCBIfam" id="TIGR03082">
    <property type="entry name" value="Gneg_AbrB_dup"/>
    <property type="match status" value="2"/>
</dbReference>
<keyword evidence="1" id="KW-1133">Transmembrane helix</keyword>
<protein>
    <submittedName>
        <fullName evidence="2">AbrB family transcriptional regulator</fullName>
    </submittedName>
</protein>
<organism evidence="2 3">
    <name type="scientific">Kurthia gibsonii</name>
    <dbReference type="NCBI Taxonomy" id="33946"/>
    <lineage>
        <taxon>Bacteria</taxon>
        <taxon>Bacillati</taxon>
        <taxon>Bacillota</taxon>
        <taxon>Bacilli</taxon>
        <taxon>Bacillales</taxon>
        <taxon>Caryophanaceae</taxon>
        <taxon>Kurthia</taxon>
    </lineage>
</organism>
<evidence type="ECO:0000256" key="1">
    <source>
        <dbReference type="SAM" id="Phobius"/>
    </source>
</evidence>
<dbReference type="InterPro" id="IPR007820">
    <property type="entry name" value="AbrB_fam"/>
</dbReference>
<dbReference type="PIRSF" id="PIRSF038991">
    <property type="entry name" value="Protein_AbrB"/>
    <property type="match status" value="1"/>
</dbReference>
<feature type="transmembrane region" description="Helical" evidence="1">
    <location>
        <begin position="259"/>
        <end position="283"/>
    </location>
</feature>
<reference evidence="2 3" key="1">
    <citation type="submission" date="2024-04" db="EMBL/GenBank/DDBJ databases">
        <authorList>
            <person name="Wu Y.S."/>
            <person name="Zhang L."/>
        </authorList>
    </citation>
    <scope>NUCLEOTIDE SEQUENCE [LARGE SCALE GENOMIC DNA]</scope>
    <source>
        <strain evidence="2 3">KG-01</strain>
    </source>
</reference>
<keyword evidence="3" id="KW-1185">Reference proteome</keyword>
<feature type="transmembrane region" description="Helical" evidence="1">
    <location>
        <begin position="204"/>
        <end position="221"/>
    </location>
</feature>
<accession>A0ABU9LIE4</accession>
<evidence type="ECO:0000313" key="2">
    <source>
        <dbReference type="EMBL" id="MEL5987392.1"/>
    </source>
</evidence>
<feature type="transmembrane region" description="Helical" evidence="1">
    <location>
        <begin position="178"/>
        <end position="197"/>
    </location>
</feature>
<feature type="transmembrane region" description="Helical" evidence="1">
    <location>
        <begin position="149"/>
        <end position="166"/>
    </location>
</feature>
<dbReference type="Pfam" id="PF05145">
    <property type="entry name" value="AbrB"/>
    <property type="match status" value="1"/>
</dbReference>
<proteinExistence type="predicted"/>
<name>A0ABU9LIE4_9BACL</name>
<dbReference type="PANTHER" id="PTHR38457:SF1">
    <property type="entry name" value="REGULATOR ABRB-RELATED"/>
    <property type="match status" value="1"/>
</dbReference>
<feature type="transmembrane region" description="Helical" evidence="1">
    <location>
        <begin position="227"/>
        <end position="247"/>
    </location>
</feature>
<dbReference type="PANTHER" id="PTHR38457">
    <property type="entry name" value="REGULATOR ABRB-RELATED"/>
    <property type="match status" value="1"/>
</dbReference>
<dbReference type="RefSeq" id="WP_068452193.1">
    <property type="nucleotide sequence ID" value="NZ_JALKQX010000003.1"/>
</dbReference>
<dbReference type="EMBL" id="JBCEWA010000002">
    <property type="protein sequence ID" value="MEL5987392.1"/>
    <property type="molecule type" value="Genomic_DNA"/>
</dbReference>
<keyword evidence="1" id="KW-0812">Transmembrane</keyword>
<gene>
    <name evidence="2" type="ORF">AAF454_02990</name>
</gene>
<dbReference type="InterPro" id="IPR017516">
    <property type="entry name" value="AbrB_dup"/>
</dbReference>
<feature type="transmembrane region" description="Helical" evidence="1">
    <location>
        <begin position="82"/>
        <end position="103"/>
    </location>
</feature>
<feature type="transmembrane region" description="Helical" evidence="1">
    <location>
        <begin position="6"/>
        <end position="23"/>
    </location>
</feature>
<comment type="caution">
    <text evidence="2">The sequence shown here is derived from an EMBL/GenBank/DDBJ whole genome shotgun (WGS) entry which is preliminary data.</text>
</comment>
<feature type="transmembrane region" description="Helical" evidence="1">
    <location>
        <begin position="322"/>
        <end position="340"/>
    </location>
</feature>